<reference evidence="13 14" key="1">
    <citation type="submission" date="2018-04" db="EMBL/GenBank/DDBJ databases">
        <title>The genome of golden apple snail Pomacea canaliculata provides insight into stress tolerance and invasive adaptation.</title>
        <authorList>
            <person name="Liu C."/>
            <person name="Liu B."/>
            <person name="Ren Y."/>
            <person name="Zhang Y."/>
            <person name="Wang H."/>
            <person name="Li S."/>
            <person name="Jiang F."/>
            <person name="Yin L."/>
            <person name="Zhang G."/>
            <person name="Qian W."/>
            <person name="Fan W."/>
        </authorList>
    </citation>
    <scope>NUCLEOTIDE SEQUENCE [LARGE SCALE GENOMIC DNA]</scope>
    <source>
        <strain evidence="13">SZHN2017</strain>
        <tissue evidence="13">Muscle</tissue>
    </source>
</reference>
<evidence type="ECO:0000313" key="13">
    <source>
        <dbReference type="EMBL" id="PVD38190.1"/>
    </source>
</evidence>
<dbReference type="OMA" id="DQMNQNI"/>
<evidence type="ECO:0000256" key="1">
    <source>
        <dbReference type="ARBA" id="ARBA00004123"/>
    </source>
</evidence>
<keyword evidence="14" id="KW-1185">Reference proteome</keyword>
<feature type="region of interest" description="Disordered" evidence="11">
    <location>
        <begin position="40"/>
        <end position="102"/>
    </location>
</feature>
<dbReference type="Proteomes" id="UP000245119">
    <property type="component" value="Linkage Group LG1"/>
</dbReference>
<keyword evidence="7" id="KW-0472">Membrane</keyword>
<evidence type="ECO:0000256" key="2">
    <source>
        <dbReference type="ARBA" id="ARBA00004236"/>
    </source>
</evidence>
<dbReference type="GO" id="GO:0032182">
    <property type="term" value="F:ubiquitin-like protein binding"/>
    <property type="evidence" value="ECO:0007669"/>
    <property type="project" value="TreeGrafter"/>
</dbReference>
<dbReference type="Gene3D" id="1.10.238.200">
    <property type="entry name" value="Cullin, PONY binding domain"/>
    <property type="match status" value="1"/>
</dbReference>
<dbReference type="InterPro" id="IPR014764">
    <property type="entry name" value="DCN-prot"/>
</dbReference>
<gene>
    <name evidence="13" type="ORF">C0Q70_00801</name>
</gene>
<accession>A0A2T7PXS1</accession>
<evidence type="ECO:0000313" key="14">
    <source>
        <dbReference type="Proteomes" id="UP000245119"/>
    </source>
</evidence>
<dbReference type="EMBL" id="PZQS01000001">
    <property type="protein sequence ID" value="PVD38190.1"/>
    <property type="molecule type" value="Genomic_DNA"/>
</dbReference>
<evidence type="ECO:0000256" key="3">
    <source>
        <dbReference type="ARBA" id="ARBA00004556"/>
    </source>
</evidence>
<dbReference type="GO" id="GO:0000151">
    <property type="term" value="C:ubiquitin ligase complex"/>
    <property type="evidence" value="ECO:0007669"/>
    <property type="project" value="TreeGrafter"/>
</dbReference>
<dbReference type="GO" id="GO:2000436">
    <property type="term" value="P:positive regulation of protein neddylation"/>
    <property type="evidence" value="ECO:0007669"/>
    <property type="project" value="UniProtKB-ARBA"/>
</dbReference>
<protein>
    <recommendedName>
        <fullName evidence="10">Defective in cullin neddylation protein</fullName>
    </recommendedName>
</protein>
<evidence type="ECO:0000256" key="7">
    <source>
        <dbReference type="ARBA" id="ARBA00023136"/>
    </source>
</evidence>
<dbReference type="FunFam" id="1.10.238.10:FF:000126">
    <property type="entry name" value="DCN1-like protein"/>
    <property type="match status" value="1"/>
</dbReference>
<name>A0A2T7PXS1_POMCA</name>
<evidence type="ECO:0000256" key="9">
    <source>
        <dbReference type="ARBA" id="ARBA00023288"/>
    </source>
</evidence>
<keyword evidence="8" id="KW-0539">Nucleus</keyword>
<organism evidence="13 14">
    <name type="scientific">Pomacea canaliculata</name>
    <name type="common">Golden apple snail</name>
    <dbReference type="NCBI Taxonomy" id="400727"/>
    <lineage>
        <taxon>Eukaryota</taxon>
        <taxon>Metazoa</taxon>
        <taxon>Spiralia</taxon>
        <taxon>Lophotrochozoa</taxon>
        <taxon>Mollusca</taxon>
        <taxon>Gastropoda</taxon>
        <taxon>Caenogastropoda</taxon>
        <taxon>Architaenioglossa</taxon>
        <taxon>Ampullarioidea</taxon>
        <taxon>Ampullariidae</taxon>
        <taxon>Pomacea</taxon>
    </lineage>
</organism>
<dbReference type="PROSITE" id="PS51229">
    <property type="entry name" value="DCUN1"/>
    <property type="match status" value="1"/>
</dbReference>
<comment type="caution">
    <text evidence="13">The sequence shown here is derived from an EMBL/GenBank/DDBJ whole genome shotgun (WGS) entry which is preliminary data.</text>
</comment>
<dbReference type="GO" id="GO:0048471">
    <property type="term" value="C:perinuclear region of cytoplasm"/>
    <property type="evidence" value="ECO:0007669"/>
    <property type="project" value="UniProtKB-SubCell"/>
</dbReference>
<dbReference type="OrthoDB" id="27198at2759"/>
<evidence type="ECO:0000256" key="4">
    <source>
        <dbReference type="ARBA" id="ARBA00022475"/>
    </source>
</evidence>
<dbReference type="InterPro" id="IPR005176">
    <property type="entry name" value="PONY_dom"/>
</dbReference>
<keyword evidence="9" id="KW-0449">Lipoprotein</keyword>
<dbReference type="PANTHER" id="PTHR12281">
    <property type="entry name" value="RP42 RELATED"/>
    <property type="match status" value="1"/>
</dbReference>
<dbReference type="PANTHER" id="PTHR12281:SF31">
    <property type="entry name" value="DCN1-LIKE PROTEIN 3"/>
    <property type="match status" value="1"/>
</dbReference>
<evidence type="ECO:0000256" key="10">
    <source>
        <dbReference type="RuleBase" id="RU410713"/>
    </source>
</evidence>
<keyword evidence="6" id="KW-0519">Myristate</keyword>
<evidence type="ECO:0000259" key="12">
    <source>
        <dbReference type="PROSITE" id="PS51229"/>
    </source>
</evidence>
<dbReference type="GO" id="GO:0005886">
    <property type="term" value="C:plasma membrane"/>
    <property type="evidence" value="ECO:0007669"/>
    <property type="project" value="UniProtKB-SubCell"/>
</dbReference>
<keyword evidence="4" id="KW-1003">Cell membrane</keyword>
<feature type="domain" description="DCUN1" evidence="12">
    <location>
        <begin position="116"/>
        <end position="307"/>
    </location>
</feature>
<evidence type="ECO:0000256" key="8">
    <source>
        <dbReference type="ARBA" id="ARBA00023242"/>
    </source>
</evidence>
<comment type="subcellular location">
    <subcellularLocation>
        <location evidence="2">Cell membrane</location>
    </subcellularLocation>
    <subcellularLocation>
        <location evidence="3">Cytoplasm</location>
        <location evidence="3">Perinuclear region</location>
    </subcellularLocation>
    <subcellularLocation>
        <location evidence="1">Nucleus</location>
    </subcellularLocation>
</comment>
<evidence type="ECO:0000256" key="11">
    <source>
        <dbReference type="SAM" id="MobiDB-lite"/>
    </source>
</evidence>
<sequence>MGKCLSCCEKPVPPGASHATASQPLHAPPLARPYTVLALDSKESSKLQQQHLLQQTPPGPADSLISSGGPTSAEKKMFTPYSKLPPTKRSTNGESKRTPVAAVTGGGSGVGVGREISEAKIVALFEKYRDEEEDAILEDGMEHFLSDLGVQPDEFVVLLIAWKCQAATMCRFSRTEFVRGCQAMLADSIKSLQGRFPELKAEARGRPEFKDLYRWTYKFGLDSETGQRTLPLDMAISLWRLVFSQNSPPVLERWLEFLEKHLNIRGIPKDTWDMFLNFTEQVGEDLSSYDDTEAWPSLLDDFVEFENDRQNQNVKTD</sequence>
<keyword evidence="5" id="KW-0963">Cytoplasm</keyword>
<evidence type="ECO:0000256" key="6">
    <source>
        <dbReference type="ARBA" id="ARBA00022707"/>
    </source>
</evidence>
<dbReference type="GO" id="GO:0097602">
    <property type="term" value="F:cullin family protein binding"/>
    <property type="evidence" value="ECO:0007669"/>
    <property type="project" value="TreeGrafter"/>
</dbReference>
<dbReference type="Pfam" id="PF03556">
    <property type="entry name" value="Cullin_binding"/>
    <property type="match status" value="1"/>
</dbReference>
<dbReference type="STRING" id="400727.A0A2T7PXS1"/>
<dbReference type="Gene3D" id="1.10.238.10">
    <property type="entry name" value="EF-hand"/>
    <property type="match status" value="1"/>
</dbReference>
<dbReference type="FunFam" id="1.10.238.200:FF:000003">
    <property type="entry name" value="DCN1-like protein 3"/>
    <property type="match status" value="1"/>
</dbReference>
<dbReference type="AlphaFoldDB" id="A0A2T7PXS1"/>
<evidence type="ECO:0000256" key="5">
    <source>
        <dbReference type="ARBA" id="ARBA00022490"/>
    </source>
</evidence>
<dbReference type="GO" id="GO:0005634">
    <property type="term" value="C:nucleus"/>
    <property type="evidence" value="ECO:0007669"/>
    <property type="project" value="UniProtKB-SubCell"/>
</dbReference>
<dbReference type="GO" id="GO:0045116">
    <property type="term" value="P:protein neddylation"/>
    <property type="evidence" value="ECO:0007669"/>
    <property type="project" value="TreeGrafter"/>
</dbReference>
<proteinExistence type="predicted"/>
<dbReference type="GO" id="GO:0031624">
    <property type="term" value="F:ubiquitin conjugating enzyme binding"/>
    <property type="evidence" value="ECO:0007669"/>
    <property type="project" value="TreeGrafter"/>
</dbReference>
<comment type="function">
    <text evidence="10">Neddylation of cullins play an essential role in the regulation of SCF-type complexes activity.</text>
</comment>
<dbReference type="InterPro" id="IPR042460">
    <property type="entry name" value="DCN1-like_PONY"/>
</dbReference>